<keyword evidence="10" id="KW-0175">Coiled coil</keyword>
<dbReference type="PROSITE" id="PS00434">
    <property type="entry name" value="HSF_DOMAIN"/>
    <property type="match status" value="1"/>
</dbReference>
<evidence type="ECO:0000256" key="3">
    <source>
        <dbReference type="ARBA" id="ARBA00022553"/>
    </source>
</evidence>
<dbReference type="KEGG" id="pda:103720270"/>
<feature type="compositionally biased region" description="Low complexity" evidence="11">
    <location>
        <begin position="1"/>
        <end position="19"/>
    </location>
</feature>
<proteinExistence type="inferred from homology"/>
<dbReference type="SUPFAM" id="SSF46785">
    <property type="entry name" value="Winged helix' DNA-binding domain"/>
    <property type="match status" value="1"/>
</dbReference>
<comment type="similarity">
    <text evidence="9">Belongs to the HSF family.</text>
</comment>
<keyword evidence="8" id="KW-0539">Nucleus</keyword>
<feature type="region of interest" description="Disordered" evidence="11">
    <location>
        <begin position="122"/>
        <end position="172"/>
    </location>
</feature>
<gene>
    <name evidence="14" type="primary">LOC103720270</name>
</gene>
<dbReference type="GO" id="GO:0000978">
    <property type="term" value="F:RNA polymerase II cis-regulatory region sequence-specific DNA binding"/>
    <property type="evidence" value="ECO:0007669"/>
    <property type="project" value="TreeGrafter"/>
</dbReference>
<evidence type="ECO:0000256" key="8">
    <source>
        <dbReference type="ARBA" id="ARBA00023242"/>
    </source>
</evidence>
<feature type="domain" description="HSF-type DNA-binding" evidence="12">
    <location>
        <begin position="70"/>
        <end position="94"/>
    </location>
</feature>
<dbReference type="InterPro" id="IPR036388">
    <property type="entry name" value="WH-like_DNA-bd_sf"/>
</dbReference>
<feature type="compositionally biased region" description="Low complexity" evidence="11">
    <location>
        <begin position="145"/>
        <end position="161"/>
    </location>
</feature>
<evidence type="ECO:0000256" key="1">
    <source>
        <dbReference type="ARBA" id="ARBA00004123"/>
    </source>
</evidence>
<dbReference type="PANTHER" id="PTHR10015">
    <property type="entry name" value="HEAT SHOCK TRANSCRIPTION FACTOR"/>
    <property type="match status" value="1"/>
</dbReference>
<dbReference type="Pfam" id="PF00447">
    <property type="entry name" value="HSF_DNA-bind"/>
    <property type="match status" value="1"/>
</dbReference>
<keyword evidence="5" id="KW-0346">Stress response</keyword>
<evidence type="ECO:0000256" key="2">
    <source>
        <dbReference type="ARBA" id="ARBA00011233"/>
    </source>
</evidence>
<dbReference type="GO" id="GO:0003700">
    <property type="term" value="F:DNA-binding transcription factor activity"/>
    <property type="evidence" value="ECO:0007669"/>
    <property type="project" value="InterPro"/>
</dbReference>
<evidence type="ECO:0000259" key="12">
    <source>
        <dbReference type="PROSITE" id="PS00434"/>
    </source>
</evidence>
<evidence type="ECO:0000256" key="5">
    <source>
        <dbReference type="ARBA" id="ARBA00023016"/>
    </source>
</evidence>
<keyword evidence="13" id="KW-1185">Reference proteome</keyword>
<comment type="subcellular location">
    <subcellularLocation>
        <location evidence="1">Nucleus</location>
    </subcellularLocation>
</comment>
<dbReference type="SMART" id="SM00415">
    <property type="entry name" value="HSF"/>
    <property type="match status" value="1"/>
</dbReference>
<feature type="region of interest" description="Disordered" evidence="11">
    <location>
        <begin position="1"/>
        <end position="34"/>
    </location>
</feature>
<dbReference type="RefSeq" id="XP_008808108.2">
    <property type="nucleotide sequence ID" value="XM_008809886.4"/>
</dbReference>
<accession>A0A8B7CWV2</accession>
<protein>
    <submittedName>
        <fullName evidence="14">Heat stress transcription factor B-1-like</fullName>
    </submittedName>
</protein>
<evidence type="ECO:0000256" key="11">
    <source>
        <dbReference type="SAM" id="MobiDB-lite"/>
    </source>
</evidence>
<feature type="region of interest" description="Disordered" evidence="11">
    <location>
        <begin position="268"/>
        <end position="288"/>
    </location>
</feature>
<keyword evidence="3" id="KW-0597">Phosphoprotein</keyword>
<dbReference type="GO" id="GO:0005634">
    <property type="term" value="C:nucleus"/>
    <property type="evidence" value="ECO:0007669"/>
    <property type="project" value="UniProtKB-SubCell"/>
</dbReference>
<name>A0A8B7CWV2_PHODC</name>
<evidence type="ECO:0000256" key="7">
    <source>
        <dbReference type="ARBA" id="ARBA00023163"/>
    </source>
</evidence>
<dbReference type="AlphaFoldDB" id="A0A8B7CWV2"/>
<dbReference type="GeneID" id="103720270"/>
<keyword evidence="7" id="KW-0804">Transcription</keyword>
<evidence type="ECO:0000256" key="6">
    <source>
        <dbReference type="ARBA" id="ARBA00023125"/>
    </source>
</evidence>
<evidence type="ECO:0000256" key="4">
    <source>
        <dbReference type="ARBA" id="ARBA00023015"/>
    </source>
</evidence>
<evidence type="ECO:0000256" key="9">
    <source>
        <dbReference type="RuleBase" id="RU004020"/>
    </source>
</evidence>
<dbReference type="GO" id="GO:0006357">
    <property type="term" value="P:regulation of transcription by RNA polymerase II"/>
    <property type="evidence" value="ECO:0007669"/>
    <property type="project" value="TreeGrafter"/>
</dbReference>
<dbReference type="InterPro" id="IPR000232">
    <property type="entry name" value="HSF_DNA-bd"/>
</dbReference>
<evidence type="ECO:0000256" key="10">
    <source>
        <dbReference type="SAM" id="Coils"/>
    </source>
</evidence>
<feature type="coiled-coil region" evidence="10">
    <location>
        <begin position="173"/>
        <end position="200"/>
    </location>
</feature>
<evidence type="ECO:0000313" key="14">
    <source>
        <dbReference type="RefSeq" id="XP_008808108.2"/>
    </source>
</evidence>
<sequence length="319" mass="35858">MAAPKNGQQNNSSSSSNNGGKDRSPGGPAPFLTKTHEMVEDRRTDEVISWGENGRSFVVWRPVEFARDLLPVQFKHNNFSSFVRQLNTYGFRKVVPDRWEFANENFRQGERRLLCEIRRRKAAPPQPPLAGKTNAGLGHHPCLASSTSNSGEVHSSSSTSSTPPPPTLPPQQLLDLINENEKIKKDNKILRRELAKSRQHCRDLFGFLSKFIHVDELDISLLMREKGLTEARICRDETTKKKDVEEEVGKKEEGLKLFGVLLKGFEGKERKKSRREKRGRCDGVGEGYGAAERPMKMGFVAPWMGLSTPVRQGSSKVCD</sequence>
<organism evidence="13 14">
    <name type="scientific">Phoenix dactylifera</name>
    <name type="common">Date palm</name>
    <dbReference type="NCBI Taxonomy" id="42345"/>
    <lineage>
        <taxon>Eukaryota</taxon>
        <taxon>Viridiplantae</taxon>
        <taxon>Streptophyta</taxon>
        <taxon>Embryophyta</taxon>
        <taxon>Tracheophyta</taxon>
        <taxon>Spermatophyta</taxon>
        <taxon>Magnoliopsida</taxon>
        <taxon>Liliopsida</taxon>
        <taxon>Arecaceae</taxon>
        <taxon>Coryphoideae</taxon>
        <taxon>Phoeniceae</taxon>
        <taxon>Phoenix</taxon>
    </lineage>
</organism>
<evidence type="ECO:0000313" key="13">
    <source>
        <dbReference type="Proteomes" id="UP000228380"/>
    </source>
</evidence>
<reference evidence="14" key="1">
    <citation type="submission" date="2025-08" db="UniProtKB">
        <authorList>
            <consortium name="RefSeq"/>
        </authorList>
    </citation>
    <scope>IDENTIFICATION</scope>
    <source>
        <tissue evidence="14">Young leaves</tissue>
    </source>
</reference>
<dbReference type="OrthoDB" id="60033at2759"/>
<dbReference type="InterPro" id="IPR036390">
    <property type="entry name" value="WH_DNA-bd_sf"/>
</dbReference>
<dbReference type="PRINTS" id="PR00056">
    <property type="entry name" value="HSFDOMAIN"/>
</dbReference>
<keyword evidence="6" id="KW-0238">DNA-binding</keyword>
<dbReference type="Gene3D" id="1.10.10.10">
    <property type="entry name" value="Winged helix-like DNA-binding domain superfamily/Winged helix DNA-binding domain"/>
    <property type="match status" value="1"/>
</dbReference>
<keyword evidence="4" id="KW-0805">Transcription regulation</keyword>
<dbReference type="FunFam" id="1.10.10.10:FF:000037">
    <property type="entry name" value="Heat stress transcription factor B-4"/>
    <property type="match status" value="1"/>
</dbReference>
<dbReference type="Proteomes" id="UP000228380">
    <property type="component" value="Unplaced"/>
</dbReference>
<dbReference type="PANTHER" id="PTHR10015:SF285">
    <property type="entry name" value="HEAT STRESS TRANSCRIPTION FACTOR B-3"/>
    <property type="match status" value="1"/>
</dbReference>
<comment type="subunit">
    <text evidence="2">Homotrimer.</text>
</comment>